<evidence type="ECO:0000313" key="4">
    <source>
        <dbReference type="EMBL" id="PEG39807.1"/>
    </source>
</evidence>
<reference evidence="3 6" key="2">
    <citation type="journal article" date="2019" name="Emerg. Microbes Infect.">
        <title>Comprehensive subspecies identification of 175 nontuberculous mycobacteria species based on 7547 genomic profiles.</title>
        <authorList>
            <person name="Matsumoto Y."/>
            <person name="Kinjo T."/>
            <person name="Motooka D."/>
            <person name="Nabeya D."/>
            <person name="Jung N."/>
            <person name="Uechi K."/>
            <person name="Horii T."/>
            <person name="Iida T."/>
            <person name="Fujita J."/>
            <person name="Nakamura S."/>
        </authorList>
    </citation>
    <scope>NUCLEOTIDE SEQUENCE [LARGE SCALE GENOMIC DNA]</scope>
    <source>
        <strain evidence="3 6">JCM 6377</strain>
    </source>
</reference>
<keyword evidence="4" id="KW-0378">Hydrolase</keyword>
<dbReference type="AlphaFoldDB" id="A0A2A7N7W6"/>
<evidence type="ECO:0000259" key="2">
    <source>
        <dbReference type="Pfam" id="PF06259"/>
    </source>
</evidence>
<dbReference type="Proteomes" id="UP000465302">
    <property type="component" value="Unassembled WGS sequence"/>
</dbReference>
<evidence type="ECO:0000313" key="6">
    <source>
        <dbReference type="Proteomes" id="UP000465302"/>
    </source>
</evidence>
<dbReference type="Pfam" id="PF06259">
    <property type="entry name" value="Abhydrolase_8"/>
    <property type="match status" value="1"/>
</dbReference>
<accession>A0A2A7N7W6</accession>
<evidence type="ECO:0000313" key="3">
    <source>
        <dbReference type="EMBL" id="GFG52472.1"/>
    </source>
</evidence>
<organism evidence="4 5">
    <name type="scientific">Mycolicibacterium agri</name>
    <name type="common">Mycobacterium agri</name>
    <dbReference type="NCBI Taxonomy" id="36811"/>
    <lineage>
        <taxon>Bacteria</taxon>
        <taxon>Bacillati</taxon>
        <taxon>Actinomycetota</taxon>
        <taxon>Actinomycetes</taxon>
        <taxon>Mycobacteriales</taxon>
        <taxon>Mycobacteriaceae</taxon>
        <taxon>Mycolicibacterium</taxon>
    </lineage>
</organism>
<reference evidence="4 5" key="1">
    <citation type="submission" date="2017-10" db="EMBL/GenBank/DDBJ databases">
        <title>The new phylogeny of genus Mycobacterium.</title>
        <authorList>
            <person name="Tortoli E."/>
            <person name="Trovato A."/>
            <person name="Cirillo D.M."/>
        </authorList>
    </citation>
    <scope>NUCLEOTIDE SEQUENCE [LARGE SCALE GENOMIC DNA]</scope>
    <source>
        <strain evidence="4 5">CCUG37673</strain>
    </source>
</reference>
<evidence type="ECO:0000313" key="5">
    <source>
        <dbReference type="Proteomes" id="UP000220914"/>
    </source>
</evidence>
<dbReference type="RefSeq" id="WP_097939862.1">
    <property type="nucleotide sequence ID" value="NZ_BLKS01000001.1"/>
</dbReference>
<dbReference type="InterPro" id="IPR010427">
    <property type="entry name" value="DUF1023"/>
</dbReference>
<evidence type="ECO:0000256" key="1">
    <source>
        <dbReference type="SAM" id="MobiDB-lite"/>
    </source>
</evidence>
<keyword evidence="5" id="KW-1185">Reference proteome</keyword>
<dbReference type="OrthoDB" id="5969911at2"/>
<dbReference type="Proteomes" id="UP000220914">
    <property type="component" value="Unassembled WGS sequence"/>
</dbReference>
<feature type="region of interest" description="Disordered" evidence="1">
    <location>
        <begin position="579"/>
        <end position="605"/>
    </location>
</feature>
<sequence length="605" mass="64070">MSLTVADVMRWDPGAVRAVGEAARTRAQTSLDVANSLPKLPEWTGPGAEDAKRAIEESRQALMKDANAALAAARRADAAAVNVQIVKDNLKQVLDAAREFGMIVDPVGGTVRPGLGALGTTLDYQNAAALQEALQRVLTQANSVDEQLAAAMDAADDVVEVPPEARPIPLPRPGATAEEVNDWWKSLSQKDRERLLAEHPPELGNLNGIPAAARDAINLAVLTDDLNRITDTATQHGVSPEQVLANPGFYGLSADDVTRYTNAIKVKEGLDHQRGDDPNNLRPVMLWKYEPLADRGQGRAAIAINNPDYADNTSVIVPGTGSSVQGGWLSDGHDDAIHLWDQSNFGDPDHTHAVISWMGYDAPDGFNDTRVANPNLARAGGDLLAADVNGLWVTHQDPSQHVTVLGHSYGSTTVADAFAGSGMHANDAVLLGCPGTDLAKSAADFNLDGGKVYVGSASTDPVSYIGTAPEYLHDYLNRKLGYPVGLDAGLGIDPAGDEYGSVRFDAEVVGRDGLDPGDHSHYYDMGTESLASMTRIATGNGDSLGEEGLLAEGRRQPPLIPREIGLPWGGKIDLPDVKSDLPGSPAFIDPEGQRPAESITGDHAY</sequence>
<proteinExistence type="predicted"/>
<dbReference type="EMBL" id="PDCP01000013">
    <property type="protein sequence ID" value="PEG39807.1"/>
    <property type="molecule type" value="Genomic_DNA"/>
</dbReference>
<dbReference type="GO" id="GO:0016787">
    <property type="term" value="F:hydrolase activity"/>
    <property type="evidence" value="ECO:0007669"/>
    <property type="project" value="UniProtKB-KW"/>
</dbReference>
<protein>
    <submittedName>
        <fullName evidence="4">Alpha/beta hydrolase</fullName>
    </submittedName>
</protein>
<gene>
    <name evidence="4" type="ORF">CQY20_09695</name>
    <name evidence="3" type="ORF">MAGR_39130</name>
</gene>
<dbReference type="EMBL" id="BLKS01000001">
    <property type="protein sequence ID" value="GFG52472.1"/>
    <property type="molecule type" value="Genomic_DNA"/>
</dbReference>
<comment type="caution">
    <text evidence="4">The sequence shown here is derived from an EMBL/GenBank/DDBJ whole genome shotgun (WGS) entry which is preliminary data.</text>
</comment>
<reference evidence="3" key="3">
    <citation type="submission" date="2020-02" db="EMBL/GenBank/DDBJ databases">
        <authorList>
            <person name="Matsumoto Y."/>
            <person name="Motooka D."/>
            <person name="Nakamura S."/>
        </authorList>
    </citation>
    <scope>NUCLEOTIDE SEQUENCE</scope>
    <source>
        <strain evidence="3">JCM 6377</strain>
    </source>
</reference>
<feature type="domain" description="DUF1023" evidence="2">
    <location>
        <begin position="295"/>
        <end position="465"/>
    </location>
</feature>
<name>A0A2A7N7W6_MYCAG</name>